<name>A0ABN7QC90_9BURK</name>
<dbReference type="EMBL" id="CAJPVI010000064">
    <property type="protein sequence ID" value="CAG2159731.1"/>
    <property type="molecule type" value="Genomic_DNA"/>
</dbReference>
<feature type="transmembrane region" description="Helical" evidence="1">
    <location>
        <begin position="6"/>
        <end position="24"/>
    </location>
</feature>
<proteinExistence type="predicted"/>
<keyword evidence="1" id="KW-0812">Transmembrane</keyword>
<reference evidence="2 3" key="1">
    <citation type="submission" date="2021-03" db="EMBL/GenBank/DDBJ databases">
        <authorList>
            <person name="Peeters C."/>
        </authorList>
    </citation>
    <scope>NUCLEOTIDE SEQUENCE [LARGE SCALE GENOMIC DNA]</scope>
    <source>
        <strain evidence="2 3">LMG 26411</strain>
    </source>
</reference>
<evidence type="ECO:0000313" key="3">
    <source>
        <dbReference type="Proteomes" id="UP000672657"/>
    </source>
</evidence>
<comment type="caution">
    <text evidence="2">The sequence shown here is derived from an EMBL/GenBank/DDBJ whole genome shotgun (WGS) entry which is preliminary data.</text>
</comment>
<keyword evidence="3" id="KW-1185">Reference proteome</keyword>
<accession>A0ABN7QC90</accession>
<gene>
    <name evidence="2" type="ORF">LMG26411_06935</name>
</gene>
<sequence>MEEVLLALAPAAPIIALILLIGWVEWLDHKYPDRDDD</sequence>
<keyword evidence="1" id="KW-0472">Membrane</keyword>
<organism evidence="2 3">
    <name type="scientific">Cupriavidus numazuensis</name>
    <dbReference type="NCBI Taxonomy" id="221992"/>
    <lineage>
        <taxon>Bacteria</taxon>
        <taxon>Pseudomonadati</taxon>
        <taxon>Pseudomonadota</taxon>
        <taxon>Betaproteobacteria</taxon>
        <taxon>Burkholderiales</taxon>
        <taxon>Burkholderiaceae</taxon>
        <taxon>Cupriavidus</taxon>
    </lineage>
</organism>
<keyword evidence="1" id="KW-1133">Transmembrane helix</keyword>
<protein>
    <submittedName>
        <fullName evidence="2">Uncharacterized protein</fullName>
    </submittedName>
</protein>
<evidence type="ECO:0000313" key="2">
    <source>
        <dbReference type="EMBL" id="CAG2159731.1"/>
    </source>
</evidence>
<evidence type="ECO:0000256" key="1">
    <source>
        <dbReference type="SAM" id="Phobius"/>
    </source>
</evidence>
<dbReference type="Proteomes" id="UP000672657">
    <property type="component" value="Unassembled WGS sequence"/>
</dbReference>